<dbReference type="Gene3D" id="3.40.630.30">
    <property type="match status" value="1"/>
</dbReference>
<dbReference type="PANTHER" id="PTHR43328">
    <property type="entry name" value="ACETYLTRANSFERASE-RELATED"/>
    <property type="match status" value="1"/>
</dbReference>
<dbReference type="EMBL" id="CP059733">
    <property type="protein sequence ID" value="WDE08039.1"/>
    <property type="molecule type" value="Genomic_DNA"/>
</dbReference>
<gene>
    <name evidence="2" type="ORF">SG34_014760</name>
</gene>
<proteinExistence type="predicted"/>
<dbReference type="GO" id="GO:0016747">
    <property type="term" value="F:acyltransferase activity, transferring groups other than amino-acyl groups"/>
    <property type="evidence" value="ECO:0007669"/>
    <property type="project" value="InterPro"/>
</dbReference>
<reference evidence="2 3" key="1">
    <citation type="journal article" date="2015" name="Genome Announc.">
        <title>Draft Genome Sequences of Marine Isolates of Thalassomonas viridans and Thalassomonas actiniarum.</title>
        <authorList>
            <person name="Olonade I."/>
            <person name="van Zyl L.J."/>
            <person name="Trindade M."/>
        </authorList>
    </citation>
    <scope>NUCLEOTIDE SEQUENCE [LARGE SCALE GENOMIC DNA]</scope>
    <source>
        <strain evidence="2 3">XOM25</strain>
    </source>
</reference>
<evidence type="ECO:0000313" key="2">
    <source>
        <dbReference type="EMBL" id="WDE08039.1"/>
    </source>
</evidence>
<dbReference type="PROSITE" id="PS51186">
    <property type="entry name" value="GNAT"/>
    <property type="match status" value="1"/>
</dbReference>
<feature type="domain" description="N-acetyltransferase" evidence="1">
    <location>
        <begin position="1"/>
        <end position="100"/>
    </location>
</feature>
<dbReference type="RefSeq" id="WP_161797966.1">
    <property type="nucleotide sequence ID" value="NZ_CP059733.1"/>
</dbReference>
<reference evidence="2 3" key="2">
    <citation type="journal article" date="2022" name="Mar. Drugs">
        <title>Bioassay-Guided Fractionation Leads to the Detection of Cholic Acid Generated by the Rare Thalassomonas sp.</title>
        <authorList>
            <person name="Pheiffer F."/>
            <person name="Schneider Y.K."/>
            <person name="Hansen E.H."/>
            <person name="Andersen J.H."/>
            <person name="Isaksson J."/>
            <person name="Busche T."/>
            <person name="R C."/>
            <person name="Kalinowski J."/>
            <person name="Zyl L.V."/>
            <person name="Trindade M."/>
        </authorList>
    </citation>
    <scope>NUCLEOTIDE SEQUENCE [LARGE SCALE GENOMIC DNA]</scope>
    <source>
        <strain evidence="2 3">XOM25</strain>
    </source>
</reference>
<dbReference type="SUPFAM" id="SSF55729">
    <property type="entry name" value="Acyl-CoA N-acyltransferases (Nat)"/>
    <property type="match status" value="1"/>
</dbReference>
<keyword evidence="3" id="KW-1185">Reference proteome</keyword>
<name>A0AAF0CDE3_9GAMM</name>
<dbReference type="Pfam" id="PF13302">
    <property type="entry name" value="Acetyltransf_3"/>
    <property type="match status" value="1"/>
</dbReference>
<accession>A0AAF0CDE3</accession>
<sequence length="104" mass="11736">MVQLKPARQTIGFILVHATQEKKEELNIGYLLAQQYWHQGFAGEMLLALLHYYRDQQNVRALYAGVGASNTASVRLLEKCGFSRVSGTSGENLFYRLNLEENSA</sequence>
<evidence type="ECO:0000313" key="3">
    <source>
        <dbReference type="Proteomes" id="UP000032352"/>
    </source>
</evidence>
<dbReference type="Proteomes" id="UP000032352">
    <property type="component" value="Chromosome"/>
</dbReference>
<evidence type="ECO:0000259" key="1">
    <source>
        <dbReference type="PROSITE" id="PS51186"/>
    </source>
</evidence>
<organism evidence="2 3">
    <name type="scientific">Thalassomonas viridans</name>
    <dbReference type="NCBI Taxonomy" id="137584"/>
    <lineage>
        <taxon>Bacteria</taxon>
        <taxon>Pseudomonadati</taxon>
        <taxon>Pseudomonadota</taxon>
        <taxon>Gammaproteobacteria</taxon>
        <taxon>Alteromonadales</taxon>
        <taxon>Colwelliaceae</taxon>
        <taxon>Thalassomonas</taxon>
    </lineage>
</organism>
<dbReference type="KEGG" id="tvd:SG34_014760"/>
<dbReference type="PANTHER" id="PTHR43328:SF1">
    <property type="entry name" value="N-ACETYLTRANSFERASE DOMAIN-CONTAINING PROTEIN"/>
    <property type="match status" value="1"/>
</dbReference>
<protein>
    <submittedName>
        <fullName evidence="2">GNAT family N-acetyltransferase</fullName>
    </submittedName>
</protein>
<dbReference type="InterPro" id="IPR016181">
    <property type="entry name" value="Acyl_CoA_acyltransferase"/>
</dbReference>
<dbReference type="AlphaFoldDB" id="A0AAF0CDE3"/>
<dbReference type="InterPro" id="IPR000182">
    <property type="entry name" value="GNAT_dom"/>
</dbReference>